<evidence type="ECO:0000313" key="2">
    <source>
        <dbReference type="EMBL" id="KMO25038.1"/>
    </source>
</evidence>
<sequence>MAALELHHIDAEASRIAKLRDGLLVIPACGSRFADFPRRDMRPLDALACLAAVIIVGSAGVAILRFVAVL</sequence>
<accession>A0ABR5HER5</accession>
<evidence type="ECO:0000256" key="1">
    <source>
        <dbReference type="SAM" id="Phobius"/>
    </source>
</evidence>
<proteinExistence type="predicted"/>
<keyword evidence="1" id="KW-0812">Transmembrane</keyword>
<dbReference type="Proteomes" id="UP000036471">
    <property type="component" value="Unassembled WGS sequence"/>
</dbReference>
<keyword evidence="1" id="KW-1133">Transmembrane helix</keyword>
<feature type="transmembrane region" description="Helical" evidence="1">
    <location>
        <begin position="46"/>
        <end position="68"/>
    </location>
</feature>
<protein>
    <submittedName>
        <fullName evidence="2">Uncharacterized protein</fullName>
    </submittedName>
</protein>
<evidence type="ECO:0000313" key="3">
    <source>
        <dbReference type="Proteomes" id="UP000036471"/>
    </source>
</evidence>
<keyword evidence="1" id="KW-0472">Membrane</keyword>
<organism evidence="2 3">
    <name type="scientific">Methylobacterium indicum</name>
    <dbReference type="NCBI Taxonomy" id="1775910"/>
    <lineage>
        <taxon>Bacteria</taxon>
        <taxon>Pseudomonadati</taxon>
        <taxon>Pseudomonadota</taxon>
        <taxon>Alphaproteobacteria</taxon>
        <taxon>Hyphomicrobiales</taxon>
        <taxon>Methylobacteriaceae</taxon>
        <taxon>Methylobacterium</taxon>
    </lineage>
</organism>
<comment type="caution">
    <text evidence="2">The sequence shown here is derived from an EMBL/GenBank/DDBJ whole genome shotgun (WGS) entry which is preliminary data.</text>
</comment>
<name>A0ABR5HER5_9HYPH</name>
<dbReference type="EMBL" id="JTHG01000066">
    <property type="protein sequence ID" value="KMO25038.1"/>
    <property type="molecule type" value="Genomic_DNA"/>
</dbReference>
<reference evidence="2 3" key="1">
    <citation type="submission" date="2014-11" db="EMBL/GenBank/DDBJ databases">
        <title>Comparative genomics of Methylobacterium species.</title>
        <authorList>
            <person name="Chaudhry V."/>
            <person name="Patil P.B."/>
        </authorList>
    </citation>
    <scope>NUCLEOTIDE SEQUENCE [LARGE SCALE GENOMIC DNA]</scope>
    <source>
        <strain evidence="2 3">SE3.6</strain>
    </source>
</reference>
<gene>
    <name evidence="2" type="ORF">QR79_09660</name>
</gene>
<keyword evidence="3" id="KW-1185">Reference proteome</keyword>
<dbReference type="RefSeq" id="WP_048428190.1">
    <property type="nucleotide sequence ID" value="NZ_JTHF01000116.1"/>
</dbReference>